<dbReference type="Proteomes" id="UP000324767">
    <property type="component" value="Unassembled WGS sequence"/>
</dbReference>
<evidence type="ECO:0000313" key="7">
    <source>
        <dbReference type="Proteomes" id="UP000324767"/>
    </source>
</evidence>
<gene>
    <name evidence="6" type="ORF">FRX48_08982</name>
</gene>
<dbReference type="HAMAP" id="MF_00379">
    <property type="entry name" value="GTPase_MnmE"/>
    <property type="match status" value="1"/>
</dbReference>
<dbReference type="InterPro" id="IPR025867">
    <property type="entry name" value="MnmE_helical"/>
</dbReference>
<dbReference type="Pfam" id="PF01926">
    <property type="entry name" value="MMR_HSR1"/>
    <property type="match status" value="1"/>
</dbReference>
<evidence type="ECO:0000259" key="3">
    <source>
        <dbReference type="Pfam" id="PF01926"/>
    </source>
</evidence>
<dbReference type="GO" id="GO:0005525">
    <property type="term" value="F:GTP binding"/>
    <property type="evidence" value="ECO:0007669"/>
    <property type="project" value="UniProtKB-KW"/>
</dbReference>
<evidence type="ECO:0000259" key="4">
    <source>
        <dbReference type="Pfam" id="PF10396"/>
    </source>
</evidence>
<dbReference type="CDD" id="cd14858">
    <property type="entry name" value="TrmE_N"/>
    <property type="match status" value="1"/>
</dbReference>
<dbReference type="GO" id="GO:0003924">
    <property type="term" value="F:GTPase activity"/>
    <property type="evidence" value="ECO:0007669"/>
    <property type="project" value="InterPro"/>
</dbReference>
<dbReference type="CDD" id="cd04164">
    <property type="entry name" value="trmE"/>
    <property type="match status" value="1"/>
</dbReference>
<dbReference type="Gene3D" id="3.30.1360.120">
    <property type="entry name" value="Probable tRNA modification gtpase trme, domain 1"/>
    <property type="match status" value="1"/>
</dbReference>
<dbReference type="SUPFAM" id="SSF116878">
    <property type="entry name" value="TrmE connector domain"/>
    <property type="match status" value="1"/>
</dbReference>
<feature type="domain" description="G" evidence="3">
    <location>
        <begin position="310"/>
        <end position="451"/>
    </location>
</feature>
<dbReference type="InterPro" id="IPR027266">
    <property type="entry name" value="TrmE/GcvT-like"/>
</dbReference>
<dbReference type="InterPro" id="IPR018948">
    <property type="entry name" value="GTP-bd_TrmE_N"/>
</dbReference>
<dbReference type="Gene3D" id="3.40.50.300">
    <property type="entry name" value="P-loop containing nucleotide triphosphate hydrolases"/>
    <property type="match status" value="1"/>
</dbReference>
<keyword evidence="1" id="KW-0547">Nucleotide-binding</keyword>
<feature type="domain" description="MnmE helical" evidence="5">
    <location>
        <begin position="210"/>
        <end position="640"/>
    </location>
</feature>
<dbReference type="Pfam" id="PF12631">
    <property type="entry name" value="MnmE_helical"/>
    <property type="match status" value="1"/>
</dbReference>
<dbReference type="InterPro" id="IPR027368">
    <property type="entry name" value="MnmE_dom2"/>
</dbReference>
<feature type="domain" description="GTP-binding protein TrmE N-terminal" evidence="4">
    <location>
        <begin position="70"/>
        <end position="207"/>
    </location>
</feature>
<evidence type="ECO:0000256" key="1">
    <source>
        <dbReference type="ARBA" id="ARBA00022741"/>
    </source>
</evidence>
<dbReference type="AlphaFoldDB" id="A0A5M8PE68"/>
<protein>
    <submittedName>
        <fullName evidence="6">tRNA modification GTPase</fullName>
    </submittedName>
</protein>
<dbReference type="EMBL" id="VXIT01000019">
    <property type="protein sequence ID" value="KAA6407180.1"/>
    <property type="molecule type" value="Genomic_DNA"/>
</dbReference>
<sequence>MRPCLRHGLPVGKCPPGGKLLSLRACQLVLLGRPLRPLHKVHQNHGIRFCAEYNTQSILSVKTETKEDATIYALSTSPGRAAIAIIRISGPACMAIYEDLCPGRPQPEPRKATLRTLYAPKSRESLPPGGNPHPYVLDPGALVLYFPSPKTVTGQDVLELHVHGGPAIVKAVLATIPKAKTSRVSSNHVVRYAEPGEFTRRAFYNNRLDLTQIEALGDTLSAETEQQRLLAVGGATNSLAKRYEAWRQQLLHARGELEALIDFSEDQHFEESPAKLVSSVAEQVEQLSSRVQASIHNASRGELLRRGISVALVGAPNAGKSSLLNMIVGREAAIVSKEEGTTRDVVEIGVDIEGYYCRFSDLAGLRGSPTQESVLIGKRSSRAHSMSNIGEVEEEGIRRAKERALAADVVIVVLSLERSGEILDIRINPEVQATIAKCDSDRQRFICVVNKWDLVRTHGHEPKEVQRNIQHSMTTIPNLTERQRRVFCISCEDGRQPPEPIDPSQYARFLQGLEKRPISDPGHIQRFLRGLTKIFKVLTSAVAVDGESERQKPRALEESLGASERQRLLLQRCLDHLNAFVLQVKPPGVHSDSSSENADVDVVLAAESLRAAADCLAKITGNGESGDVEEVLGVIFEKFCVGK</sequence>
<reference evidence="6 7" key="1">
    <citation type="submission" date="2019-09" db="EMBL/GenBank/DDBJ databases">
        <title>The hologenome of the rock-dwelling lichen Lasallia pustulata.</title>
        <authorList>
            <person name="Greshake Tzovaras B."/>
            <person name="Segers F."/>
            <person name="Bicker A."/>
            <person name="Dal Grande F."/>
            <person name="Otte J."/>
            <person name="Hankeln T."/>
            <person name="Schmitt I."/>
            <person name="Ebersberger I."/>
        </authorList>
    </citation>
    <scope>NUCLEOTIDE SEQUENCE [LARGE SCALE GENOMIC DNA]</scope>
    <source>
        <strain evidence="6">A1-1</strain>
    </source>
</reference>
<evidence type="ECO:0000313" key="6">
    <source>
        <dbReference type="EMBL" id="KAA6407180.1"/>
    </source>
</evidence>
<dbReference type="InterPro" id="IPR004520">
    <property type="entry name" value="GTPase_MnmE"/>
</dbReference>
<evidence type="ECO:0000256" key="2">
    <source>
        <dbReference type="ARBA" id="ARBA00023134"/>
    </source>
</evidence>
<dbReference type="Pfam" id="PF10396">
    <property type="entry name" value="TrmE_N"/>
    <property type="match status" value="1"/>
</dbReference>
<dbReference type="PANTHER" id="PTHR42714:SF2">
    <property type="entry name" value="TRNA MODIFICATION GTPASE GTPBP3, MITOCHONDRIAL"/>
    <property type="match status" value="1"/>
</dbReference>
<dbReference type="OrthoDB" id="188276at2759"/>
<dbReference type="GO" id="GO:0005739">
    <property type="term" value="C:mitochondrion"/>
    <property type="evidence" value="ECO:0007669"/>
    <property type="project" value="TreeGrafter"/>
</dbReference>
<dbReference type="SUPFAM" id="SSF52540">
    <property type="entry name" value="P-loop containing nucleoside triphosphate hydrolases"/>
    <property type="match status" value="1"/>
</dbReference>
<proteinExistence type="inferred from homology"/>
<dbReference type="InterPro" id="IPR031168">
    <property type="entry name" value="G_TrmE"/>
</dbReference>
<name>A0A5M8PE68_9LECA</name>
<dbReference type="InterPro" id="IPR027417">
    <property type="entry name" value="P-loop_NTPase"/>
</dbReference>
<dbReference type="GO" id="GO:0002098">
    <property type="term" value="P:tRNA wobble uridine modification"/>
    <property type="evidence" value="ECO:0007669"/>
    <property type="project" value="TreeGrafter"/>
</dbReference>
<comment type="caution">
    <text evidence="6">The sequence shown here is derived from an EMBL/GenBank/DDBJ whole genome shotgun (WGS) entry which is preliminary data.</text>
</comment>
<keyword evidence="2" id="KW-0342">GTP-binding</keyword>
<evidence type="ECO:0000259" key="5">
    <source>
        <dbReference type="Pfam" id="PF12631"/>
    </source>
</evidence>
<dbReference type="Gene3D" id="1.20.120.430">
    <property type="entry name" value="tRNA modification GTPase MnmE domain 2"/>
    <property type="match status" value="2"/>
</dbReference>
<dbReference type="GO" id="GO:0030488">
    <property type="term" value="P:tRNA methylation"/>
    <property type="evidence" value="ECO:0007669"/>
    <property type="project" value="TreeGrafter"/>
</dbReference>
<accession>A0A5M8PE68</accession>
<organism evidence="6 7">
    <name type="scientific">Lasallia pustulata</name>
    <dbReference type="NCBI Taxonomy" id="136370"/>
    <lineage>
        <taxon>Eukaryota</taxon>
        <taxon>Fungi</taxon>
        <taxon>Dikarya</taxon>
        <taxon>Ascomycota</taxon>
        <taxon>Pezizomycotina</taxon>
        <taxon>Lecanoromycetes</taxon>
        <taxon>OSLEUM clade</taxon>
        <taxon>Umbilicariomycetidae</taxon>
        <taxon>Umbilicariales</taxon>
        <taxon>Umbilicariaceae</taxon>
        <taxon>Lasallia</taxon>
    </lineage>
</organism>
<dbReference type="PANTHER" id="PTHR42714">
    <property type="entry name" value="TRNA MODIFICATION GTPASE GTPBP3"/>
    <property type="match status" value="1"/>
</dbReference>
<dbReference type="InterPro" id="IPR006073">
    <property type="entry name" value="GTP-bd"/>
</dbReference>